<keyword evidence="1" id="KW-0645">Protease</keyword>
<gene>
    <name evidence="1" type="ORF">NMK_2551</name>
</gene>
<proteinExistence type="predicted"/>
<accession>A0A2R5F9P1</accession>
<protein>
    <submittedName>
        <fullName evidence="1">Aminopeptidase</fullName>
    </submittedName>
</protein>
<dbReference type="AlphaFoldDB" id="A0A2R5F9P1"/>
<keyword evidence="1" id="KW-0031">Aminopeptidase</keyword>
<dbReference type="GO" id="GO:0004177">
    <property type="term" value="F:aminopeptidase activity"/>
    <property type="evidence" value="ECO:0007669"/>
    <property type="project" value="UniProtKB-KW"/>
</dbReference>
<name>A0A2R5F9P1_9PROT</name>
<reference evidence="1 2" key="1">
    <citation type="journal article" date="2018" name="Environ. Microbiol.">
        <title>Isolation and genomic characterization of Novimethylophilus kurashikiensis gen. nov. sp. nov., a new lanthanide-dependent methylotrophic species of Methylophilaceae.</title>
        <authorList>
            <person name="Lv H."/>
            <person name="Sahin N."/>
            <person name="Tani A."/>
        </authorList>
    </citation>
    <scope>NUCLEOTIDE SEQUENCE [LARGE SCALE GENOMIC DNA]</scope>
    <source>
        <strain evidence="1 2">La2-4</strain>
    </source>
</reference>
<sequence>MRPPYGRLHLYPRIHYRNRFAVHAKSLHRRMWEPAPLVPGRIHYRISNPNRRLKTYSVGRFYLLSHWHKHRA</sequence>
<keyword evidence="1" id="KW-0378">Hydrolase</keyword>
<dbReference type="Proteomes" id="UP000245081">
    <property type="component" value="Unassembled WGS sequence"/>
</dbReference>
<dbReference type="EMBL" id="BDOQ01000013">
    <property type="protein sequence ID" value="GBG14950.1"/>
    <property type="molecule type" value="Genomic_DNA"/>
</dbReference>
<comment type="caution">
    <text evidence="1">The sequence shown here is derived from an EMBL/GenBank/DDBJ whole genome shotgun (WGS) entry which is preliminary data.</text>
</comment>
<keyword evidence="2" id="KW-1185">Reference proteome</keyword>
<organism evidence="1 2">
    <name type="scientific">Novimethylophilus kurashikiensis</name>
    <dbReference type="NCBI Taxonomy" id="1825523"/>
    <lineage>
        <taxon>Bacteria</taxon>
        <taxon>Pseudomonadati</taxon>
        <taxon>Pseudomonadota</taxon>
        <taxon>Betaproteobacteria</taxon>
        <taxon>Nitrosomonadales</taxon>
        <taxon>Methylophilaceae</taxon>
        <taxon>Novimethylophilus</taxon>
    </lineage>
</organism>
<evidence type="ECO:0000313" key="2">
    <source>
        <dbReference type="Proteomes" id="UP000245081"/>
    </source>
</evidence>
<evidence type="ECO:0000313" key="1">
    <source>
        <dbReference type="EMBL" id="GBG14950.1"/>
    </source>
</evidence>